<evidence type="ECO:0000313" key="1">
    <source>
        <dbReference type="EMBL" id="QDU81069.1"/>
    </source>
</evidence>
<organism evidence="1 2">
    <name type="scientific">Polystyrenella longa</name>
    <dbReference type="NCBI Taxonomy" id="2528007"/>
    <lineage>
        <taxon>Bacteria</taxon>
        <taxon>Pseudomonadati</taxon>
        <taxon>Planctomycetota</taxon>
        <taxon>Planctomycetia</taxon>
        <taxon>Planctomycetales</taxon>
        <taxon>Planctomycetaceae</taxon>
        <taxon>Polystyrenella</taxon>
    </lineage>
</organism>
<dbReference type="KEGG" id="plon:Pla110_28060"/>
<accession>A0A518CPC5</accession>
<gene>
    <name evidence="1" type="ORF">Pla110_28060</name>
</gene>
<proteinExistence type="predicted"/>
<name>A0A518CPC5_9PLAN</name>
<evidence type="ECO:0000313" key="2">
    <source>
        <dbReference type="Proteomes" id="UP000317178"/>
    </source>
</evidence>
<dbReference type="EMBL" id="CP036281">
    <property type="protein sequence ID" value="QDU81069.1"/>
    <property type="molecule type" value="Genomic_DNA"/>
</dbReference>
<keyword evidence="2" id="KW-1185">Reference proteome</keyword>
<reference evidence="1 2" key="1">
    <citation type="submission" date="2019-02" db="EMBL/GenBank/DDBJ databases">
        <title>Deep-cultivation of Planctomycetes and their phenomic and genomic characterization uncovers novel biology.</title>
        <authorList>
            <person name="Wiegand S."/>
            <person name="Jogler M."/>
            <person name="Boedeker C."/>
            <person name="Pinto D."/>
            <person name="Vollmers J."/>
            <person name="Rivas-Marin E."/>
            <person name="Kohn T."/>
            <person name="Peeters S.H."/>
            <person name="Heuer A."/>
            <person name="Rast P."/>
            <person name="Oberbeckmann S."/>
            <person name="Bunk B."/>
            <person name="Jeske O."/>
            <person name="Meyerdierks A."/>
            <person name="Storesund J.E."/>
            <person name="Kallscheuer N."/>
            <person name="Luecker S."/>
            <person name="Lage O.M."/>
            <person name="Pohl T."/>
            <person name="Merkel B.J."/>
            <person name="Hornburger P."/>
            <person name="Mueller R.-W."/>
            <person name="Bruemmer F."/>
            <person name="Labrenz M."/>
            <person name="Spormann A.M."/>
            <person name="Op den Camp H."/>
            <person name="Overmann J."/>
            <person name="Amann R."/>
            <person name="Jetten M.S.M."/>
            <person name="Mascher T."/>
            <person name="Medema M.H."/>
            <person name="Devos D.P."/>
            <person name="Kaster A.-K."/>
            <person name="Ovreas L."/>
            <person name="Rohde M."/>
            <person name="Galperin M.Y."/>
            <person name="Jogler C."/>
        </authorList>
    </citation>
    <scope>NUCLEOTIDE SEQUENCE [LARGE SCALE GENOMIC DNA]</scope>
    <source>
        <strain evidence="1 2">Pla110</strain>
    </source>
</reference>
<sequence length="129" mass="14971">MNWCVHDWSLRTKCHHEHPEEDAITTIGHTDQRGLINNSVSSGERLQCHPHAHSELLISLSKVPDRPATKEKLAFVAFRRFPVFSLLYFIRNLRIVFLNGCSVERYIKEEFSGCTLFQFKLAKQNCQSL</sequence>
<dbReference type="Proteomes" id="UP000317178">
    <property type="component" value="Chromosome"/>
</dbReference>
<dbReference type="AlphaFoldDB" id="A0A518CPC5"/>
<protein>
    <submittedName>
        <fullName evidence="1">Uncharacterized protein</fullName>
    </submittedName>
</protein>